<dbReference type="InterPro" id="IPR011049">
    <property type="entry name" value="Serralysin-like_metalloprot_C"/>
</dbReference>
<dbReference type="KEGG" id="acr:Acry_1838"/>
<dbReference type="Gene3D" id="2.150.10.10">
    <property type="entry name" value="Serralysin-like metalloprotease, C-terminal"/>
    <property type="match status" value="1"/>
</dbReference>
<evidence type="ECO:0000313" key="2">
    <source>
        <dbReference type="Proteomes" id="UP000000245"/>
    </source>
</evidence>
<organism evidence="1 2">
    <name type="scientific">Acidiphilium cryptum (strain JF-5)</name>
    <dbReference type="NCBI Taxonomy" id="349163"/>
    <lineage>
        <taxon>Bacteria</taxon>
        <taxon>Pseudomonadati</taxon>
        <taxon>Pseudomonadota</taxon>
        <taxon>Alphaproteobacteria</taxon>
        <taxon>Acetobacterales</taxon>
        <taxon>Acidocellaceae</taxon>
        <taxon>Acidiphilium</taxon>
    </lineage>
</organism>
<dbReference type="HOGENOM" id="CLU_606402_0_0_5"/>
<dbReference type="AlphaFoldDB" id="A5FZK8"/>
<dbReference type="RefSeq" id="WP_011942526.1">
    <property type="nucleotide sequence ID" value="NC_009484.1"/>
</dbReference>
<evidence type="ECO:0008006" key="3">
    <source>
        <dbReference type="Google" id="ProtNLM"/>
    </source>
</evidence>
<dbReference type="eggNOG" id="COG2931">
    <property type="taxonomic scope" value="Bacteria"/>
</dbReference>
<gene>
    <name evidence="1" type="ordered locus">Acry_1838</name>
</gene>
<dbReference type="STRING" id="349163.Acry_1838"/>
<accession>A5FZK8</accession>
<dbReference type="SUPFAM" id="SSF51120">
    <property type="entry name" value="beta-Roll"/>
    <property type="match status" value="2"/>
</dbReference>
<sequence length="553" mass="54666">MSSSTSTENVSVISSLGATPDTFAVDTSIQAIVQQQLDNNITNLINLNSPYTGVTVTPISLNSDGTTNSSPPPEPTNTSFYEDTYITGSVTGSGGSISWPNAMTNGVPTNNGIRGIIATFSGNETITGGAGKNALIVTGSTTNLTWDPMGGAGTDTIYAGGGNNNFTLDGYWYDVQVASGDNTITTAANAAGGASYNRITTEGGHNVINLDAGTNTVMSAGSDVINVNDSGNLISVSGASKITFGANATGNTLYATGAATIVGNSGGNTISISGSQGAAISTSGAGSLGSVAGNTTIYSSTDDESVQFTAGTNRFRNNGGFDTIVATGQSVVRAGNPTGSTGKIDFINQSTNAVTVLGGAGAVTAFGGVGGGIITGGAEGNNSLIGGSGSATLVGGGNGDFIEAGGGNATPSGAWNALFAGVGNETLTATSVTGSNLFAAGSGNDIISSEGTGTQYFFTGSGNATITGSSLAGSDNIYFARSGGTSSQDIINNFSTQRDIMVMINGQTISSVTATSNASPQTGAVLTLSDNTRITMVGINPNQLQQFVGGSFV</sequence>
<keyword evidence="2" id="KW-1185">Reference proteome</keyword>
<dbReference type="Proteomes" id="UP000000245">
    <property type="component" value="Chromosome"/>
</dbReference>
<dbReference type="EMBL" id="CP000697">
    <property type="protein sequence ID" value="ABQ31040.1"/>
    <property type="molecule type" value="Genomic_DNA"/>
</dbReference>
<proteinExistence type="predicted"/>
<name>A5FZK8_ACICJ</name>
<protein>
    <recommendedName>
        <fullName evidence="3">Hemolysin-type calcium-binding region</fullName>
    </recommendedName>
</protein>
<reference evidence="1 2" key="1">
    <citation type="submission" date="2007-05" db="EMBL/GenBank/DDBJ databases">
        <title>Complete sequence of chromosome of Acidiphilium cryptum JF-5.</title>
        <authorList>
            <consortium name="US DOE Joint Genome Institute"/>
            <person name="Copeland A."/>
            <person name="Lucas S."/>
            <person name="Lapidus A."/>
            <person name="Barry K."/>
            <person name="Detter J.C."/>
            <person name="Glavina del Rio T."/>
            <person name="Hammon N."/>
            <person name="Israni S."/>
            <person name="Dalin E."/>
            <person name="Tice H."/>
            <person name="Pitluck S."/>
            <person name="Sims D."/>
            <person name="Brettin T."/>
            <person name="Bruce D."/>
            <person name="Han C."/>
            <person name="Schmutz J."/>
            <person name="Larimer F."/>
            <person name="Land M."/>
            <person name="Hauser L."/>
            <person name="Kyrpides N."/>
            <person name="Kim E."/>
            <person name="Magnuson T."/>
            <person name="Richardson P."/>
        </authorList>
    </citation>
    <scope>NUCLEOTIDE SEQUENCE [LARGE SCALE GENOMIC DNA]</scope>
    <source>
        <strain evidence="1 2">JF-5</strain>
    </source>
</reference>
<evidence type="ECO:0000313" key="1">
    <source>
        <dbReference type="EMBL" id="ABQ31040.1"/>
    </source>
</evidence>
<dbReference type="PRINTS" id="PR00313">
    <property type="entry name" value="CABNDNGRPT"/>
</dbReference>